<name>A0A9D4H9K6_DREPO</name>
<dbReference type="Gene3D" id="2.60.40.10">
    <property type="entry name" value="Immunoglobulins"/>
    <property type="match status" value="7"/>
</dbReference>
<feature type="repeat" description="Filamin" evidence="3">
    <location>
        <begin position="148"/>
        <end position="243"/>
    </location>
</feature>
<feature type="compositionally biased region" description="Polar residues" evidence="4">
    <location>
        <begin position="1"/>
        <end position="29"/>
    </location>
</feature>
<feature type="repeat" description="Filamin" evidence="3">
    <location>
        <begin position="934"/>
        <end position="1030"/>
    </location>
</feature>
<dbReference type="PANTHER" id="PTHR38537">
    <property type="entry name" value="JITTERBUG, ISOFORM N"/>
    <property type="match status" value="1"/>
</dbReference>
<feature type="compositionally biased region" description="Polar residues" evidence="4">
    <location>
        <begin position="1059"/>
        <end position="1068"/>
    </location>
</feature>
<reference evidence="5" key="2">
    <citation type="submission" date="2020-11" db="EMBL/GenBank/DDBJ databases">
        <authorList>
            <person name="McCartney M.A."/>
            <person name="Auch B."/>
            <person name="Kono T."/>
            <person name="Mallez S."/>
            <person name="Becker A."/>
            <person name="Gohl D.M."/>
            <person name="Silverstein K.A.T."/>
            <person name="Koren S."/>
            <person name="Bechman K.B."/>
            <person name="Herman A."/>
            <person name="Abrahante J.E."/>
            <person name="Garbe J."/>
        </authorList>
    </citation>
    <scope>NUCLEOTIDE SEQUENCE</scope>
    <source>
        <strain evidence="5">Duluth1</strain>
        <tissue evidence="5">Whole animal</tissue>
    </source>
</reference>
<dbReference type="GO" id="GO:0051015">
    <property type="term" value="F:actin filament binding"/>
    <property type="evidence" value="ECO:0007669"/>
    <property type="project" value="InterPro"/>
</dbReference>
<sequence length="1068" mass="117613">VVTLEGSSGTLSHQNTMWGSAGQLTNGHQNGRRSRDSSPSNSTTSVGERRQMEYTLVRTPSIRRKQRQPVGATEGVKKDTYSDGIIIYTTSHTTVTPDDIKLEAQSPTGRLIKMNGDGMYHAQFGADEIGEWKVTLTVNNQQVDSCLVNVCDPSQVKVTGLKASMTGTPHKFNIDASQAGKGKLEVDVSTEGRSVLCSLKESQHQVYTASFTPLSAGPYKIAVSYNKAEIRGDVPIGPGVEELHRQAVFSTSMKPHHDHYKISASCDWQIDYLTGGPIDLYIGDTADVRVYSMQDGTICNTPHLIADVTNAPPGGQLEAEVQYGTSRFPADVIADKPGLYKIVFKPRGPGTYRIYIIYNRRIVKGSPFIQEIAELTSPSAEGPGLHKGVVSEPATFKMDDRGFPGEVAVNIQGPHFPITGRVSQNPDQTHTVQYVPEEVGIHRINIKLDGKDIKGSPFHPKIVDPTKVGVSGGWGPGGQERIPLYVDKEKHLPFEAVNAGPGELTANVHGPSEKVPVTIDARGDGKHTVIFTPKQEGKHYIDVFWNGYALPRSPYQGYATQAPDEPDFPVERIQEVTIRKQLMQQDSFRRKEDSFHSSQPPGGYWVSPDNGPNKIYILAPDKSENNVVSAVNYPPTRIRVQRHGSDVITSNKARHYASPKRTGSVYSSSTQSARSETTKRKEPDVVITRLPRPNNPMYMYEVDRQQTTSEMFEYQTSPQSSSPPSMSPNYVYTQPVIRAPSSITDSSKGGSPKVVLKGRGLKEAELDKPAHFTIDGQEAGNGEPEVRVHSLRSEPPVRIETIGPKQYHCTYTPRVPGAYLLDIKWNGKPLKCCPFKIDVKKPVFPDKVGVSGDMKGVLLGKDIDLKIDPREAGHGELTIDCKDPDGKDVPVHLTDNYDGTYQLKVRPVKVGRHILNIRLNKQHVFGSPYAIEIKGQAPKGPVKVWGPGLESGVFPDYQGHFYVDATGAGGGELHVSVMGLKGAFHVEMKRASQKDKLFNCLYHPLEPGIYTINVQWSGQHVTGSPFRVLVAANHMELLDYEGRIEKSRNSSRSSEKQSPNMTQNTIMY</sequence>
<dbReference type="InterPro" id="IPR013783">
    <property type="entry name" value="Ig-like_fold"/>
</dbReference>
<dbReference type="InterPro" id="IPR001298">
    <property type="entry name" value="Filamin/ABP280_rpt"/>
</dbReference>
<keyword evidence="2" id="KW-0677">Repeat</keyword>
<feature type="compositionally biased region" description="Polar residues" evidence="4">
    <location>
        <begin position="664"/>
        <end position="675"/>
    </location>
</feature>
<keyword evidence="6" id="KW-1185">Reference proteome</keyword>
<feature type="repeat" description="Filamin" evidence="3">
    <location>
        <begin position="370"/>
        <end position="462"/>
    </location>
</feature>
<gene>
    <name evidence="5" type="ORF">DPMN_129719</name>
</gene>
<evidence type="ECO:0000256" key="2">
    <source>
        <dbReference type="ARBA" id="ARBA00022737"/>
    </source>
</evidence>
<dbReference type="InterPro" id="IPR044801">
    <property type="entry name" value="Filamin"/>
</dbReference>
<proteinExistence type="inferred from homology"/>
<dbReference type="Pfam" id="PF00630">
    <property type="entry name" value="Filamin"/>
    <property type="match status" value="7"/>
</dbReference>
<dbReference type="SMART" id="SM00557">
    <property type="entry name" value="IG_FLMN"/>
    <property type="match status" value="7"/>
</dbReference>
<dbReference type="AlphaFoldDB" id="A0A9D4H9K6"/>
<feature type="repeat" description="Filamin" evidence="3">
    <location>
        <begin position="840"/>
        <end position="933"/>
    </location>
</feature>
<dbReference type="PROSITE" id="PS50194">
    <property type="entry name" value="FILAMIN_REPEAT"/>
    <property type="match status" value="7"/>
</dbReference>
<feature type="region of interest" description="Disordered" evidence="4">
    <location>
        <begin position="1"/>
        <end position="55"/>
    </location>
</feature>
<protein>
    <recommendedName>
        <fullName evidence="7">Filamin</fullName>
    </recommendedName>
</protein>
<evidence type="ECO:0000256" key="1">
    <source>
        <dbReference type="ARBA" id="ARBA00009238"/>
    </source>
</evidence>
<feature type="region of interest" description="Disordered" evidence="4">
    <location>
        <begin position="650"/>
        <end position="683"/>
    </location>
</feature>
<evidence type="ECO:0000256" key="4">
    <source>
        <dbReference type="SAM" id="MobiDB-lite"/>
    </source>
</evidence>
<reference evidence="5" key="1">
    <citation type="journal article" date="2019" name="bioRxiv">
        <title>The Genome of the Zebra Mussel, Dreissena polymorpha: A Resource for Invasive Species Research.</title>
        <authorList>
            <person name="McCartney M.A."/>
            <person name="Auch B."/>
            <person name="Kono T."/>
            <person name="Mallez S."/>
            <person name="Zhang Y."/>
            <person name="Obille A."/>
            <person name="Becker A."/>
            <person name="Abrahante J.E."/>
            <person name="Garbe J."/>
            <person name="Badalamenti J.P."/>
            <person name="Herman A."/>
            <person name="Mangelson H."/>
            <person name="Liachko I."/>
            <person name="Sullivan S."/>
            <person name="Sone E.D."/>
            <person name="Koren S."/>
            <person name="Silverstein K.A.T."/>
            <person name="Beckman K.B."/>
            <person name="Gohl D.M."/>
        </authorList>
    </citation>
    <scope>NUCLEOTIDE SEQUENCE</scope>
    <source>
        <strain evidence="5">Duluth1</strain>
        <tissue evidence="5">Whole animal</tissue>
    </source>
</reference>
<feature type="region of interest" description="Disordered" evidence="4">
    <location>
        <begin position="1044"/>
        <end position="1068"/>
    </location>
</feature>
<accession>A0A9D4H9K6</accession>
<dbReference type="Proteomes" id="UP000828390">
    <property type="component" value="Unassembled WGS sequence"/>
</dbReference>
<dbReference type="EMBL" id="JAIWYP010000005">
    <property type="protein sequence ID" value="KAH3827777.1"/>
    <property type="molecule type" value="Genomic_DNA"/>
</dbReference>
<evidence type="ECO:0000256" key="3">
    <source>
        <dbReference type="PROSITE-ProRule" id="PRU00087"/>
    </source>
</evidence>
<evidence type="ECO:0008006" key="7">
    <source>
        <dbReference type="Google" id="ProtNLM"/>
    </source>
</evidence>
<feature type="repeat" description="Filamin" evidence="3">
    <location>
        <begin position="746"/>
        <end position="839"/>
    </location>
</feature>
<comment type="caution">
    <text evidence="5">The sequence shown here is derived from an EMBL/GenBank/DDBJ whole genome shotgun (WGS) entry which is preliminary data.</text>
</comment>
<feature type="repeat" description="Filamin" evidence="3">
    <location>
        <begin position="292"/>
        <end position="372"/>
    </location>
</feature>
<evidence type="ECO:0000313" key="6">
    <source>
        <dbReference type="Proteomes" id="UP000828390"/>
    </source>
</evidence>
<organism evidence="5 6">
    <name type="scientific">Dreissena polymorpha</name>
    <name type="common">Zebra mussel</name>
    <name type="synonym">Mytilus polymorpha</name>
    <dbReference type="NCBI Taxonomy" id="45954"/>
    <lineage>
        <taxon>Eukaryota</taxon>
        <taxon>Metazoa</taxon>
        <taxon>Spiralia</taxon>
        <taxon>Lophotrochozoa</taxon>
        <taxon>Mollusca</taxon>
        <taxon>Bivalvia</taxon>
        <taxon>Autobranchia</taxon>
        <taxon>Heteroconchia</taxon>
        <taxon>Euheterodonta</taxon>
        <taxon>Imparidentia</taxon>
        <taxon>Neoheterodontei</taxon>
        <taxon>Myida</taxon>
        <taxon>Dreissenoidea</taxon>
        <taxon>Dreissenidae</taxon>
        <taxon>Dreissena</taxon>
    </lineage>
</organism>
<dbReference type="InterPro" id="IPR017868">
    <property type="entry name" value="Filamin/ABP280_repeat-like"/>
</dbReference>
<dbReference type="InterPro" id="IPR014756">
    <property type="entry name" value="Ig_E-set"/>
</dbReference>
<dbReference type="SUPFAM" id="SSF81296">
    <property type="entry name" value="E set domains"/>
    <property type="match status" value="7"/>
</dbReference>
<comment type="similarity">
    <text evidence="1">Belongs to the filamin family.</text>
</comment>
<evidence type="ECO:0000313" key="5">
    <source>
        <dbReference type="EMBL" id="KAH3827777.1"/>
    </source>
</evidence>
<dbReference type="GO" id="GO:0030036">
    <property type="term" value="P:actin cytoskeleton organization"/>
    <property type="evidence" value="ECO:0007669"/>
    <property type="project" value="InterPro"/>
</dbReference>
<feature type="non-terminal residue" evidence="5">
    <location>
        <position position="1068"/>
    </location>
</feature>
<dbReference type="PANTHER" id="PTHR38537:SF16">
    <property type="entry name" value="CALPONIN-HOMOLOGY (CH) DOMAIN-CONTAINING PROTEIN"/>
    <property type="match status" value="1"/>
</dbReference>
<feature type="repeat" description="Filamin" evidence="3">
    <location>
        <begin position="460"/>
        <end position="559"/>
    </location>
</feature>